<evidence type="ECO:0000313" key="3">
    <source>
        <dbReference type="Proteomes" id="UP000789901"/>
    </source>
</evidence>
<evidence type="ECO:0000313" key="2">
    <source>
        <dbReference type="EMBL" id="CAG8715046.1"/>
    </source>
</evidence>
<reference evidence="2 3" key="1">
    <citation type="submission" date="2021-06" db="EMBL/GenBank/DDBJ databases">
        <authorList>
            <person name="Kallberg Y."/>
            <person name="Tangrot J."/>
            <person name="Rosling A."/>
        </authorList>
    </citation>
    <scope>NUCLEOTIDE SEQUENCE [LARGE SCALE GENOMIC DNA]</scope>
    <source>
        <strain evidence="2 3">120-4 pot B 10/14</strain>
    </source>
</reference>
<keyword evidence="3" id="KW-1185">Reference proteome</keyword>
<keyword evidence="1" id="KW-0472">Membrane</keyword>
<proteinExistence type="predicted"/>
<accession>A0ABN7V315</accession>
<organism evidence="2 3">
    <name type="scientific">Gigaspora margarita</name>
    <dbReference type="NCBI Taxonomy" id="4874"/>
    <lineage>
        <taxon>Eukaryota</taxon>
        <taxon>Fungi</taxon>
        <taxon>Fungi incertae sedis</taxon>
        <taxon>Mucoromycota</taxon>
        <taxon>Glomeromycotina</taxon>
        <taxon>Glomeromycetes</taxon>
        <taxon>Diversisporales</taxon>
        <taxon>Gigasporaceae</taxon>
        <taxon>Gigaspora</taxon>
    </lineage>
</organism>
<evidence type="ECO:0000256" key="1">
    <source>
        <dbReference type="SAM" id="Phobius"/>
    </source>
</evidence>
<dbReference type="EMBL" id="CAJVQB010008170">
    <property type="protein sequence ID" value="CAG8715046.1"/>
    <property type="molecule type" value="Genomic_DNA"/>
</dbReference>
<comment type="caution">
    <text evidence="2">The sequence shown here is derived from an EMBL/GenBank/DDBJ whole genome shotgun (WGS) entry which is preliminary data.</text>
</comment>
<keyword evidence="1" id="KW-1133">Transmembrane helix</keyword>
<dbReference type="Proteomes" id="UP000789901">
    <property type="component" value="Unassembled WGS sequence"/>
</dbReference>
<name>A0ABN7V315_GIGMA</name>
<sequence>TKQFLAQDRKQVEEPQLSSIIFLIIITGFISLSSEFLVNLFEEVVKILDLIFFLKNYNSSSLASFFIYNTDLGNIGLDYQPTNDNFGPEFEEAKKIIQAICEENQSNDKYNTETNNQNIDRRLKLQLITKEEIKENKLQFLKAKKIIQAIRDDIKRKNRLED</sequence>
<keyword evidence="1" id="KW-0812">Transmembrane</keyword>
<feature type="transmembrane region" description="Helical" evidence="1">
    <location>
        <begin position="20"/>
        <end position="41"/>
    </location>
</feature>
<gene>
    <name evidence="2" type="ORF">GMARGA_LOCUS13037</name>
</gene>
<protein>
    <submittedName>
        <fullName evidence="2">6271_t:CDS:1</fullName>
    </submittedName>
</protein>
<feature type="non-terminal residue" evidence="2">
    <location>
        <position position="1"/>
    </location>
</feature>